<gene>
    <name evidence="3" type="ORF">ACFFVI_12495</name>
</gene>
<proteinExistence type="predicted"/>
<evidence type="ECO:0000256" key="2">
    <source>
        <dbReference type="SAM" id="Phobius"/>
    </source>
</evidence>
<reference evidence="3 4" key="1">
    <citation type="submission" date="2024-09" db="EMBL/GenBank/DDBJ databases">
        <authorList>
            <person name="Sun Q."/>
            <person name="Mori K."/>
        </authorList>
    </citation>
    <scope>NUCLEOTIDE SEQUENCE [LARGE SCALE GENOMIC DNA]</scope>
    <source>
        <strain evidence="3 4">TISTR 1856</strain>
    </source>
</reference>
<evidence type="ECO:0000313" key="4">
    <source>
        <dbReference type="Proteomes" id="UP001589748"/>
    </source>
</evidence>
<protein>
    <submittedName>
        <fullName evidence="3">Uncharacterized protein</fullName>
    </submittedName>
</protein>
<feature type="transmembrane region" description="Helical" evidence="2">
    <location>
        <begin position="46"/>
        <end position="66"/>
    </location>
</feature>
<name>A0ABV5LUM8_9ACTN</name>
<keyword evidence="2" id="KW-0472">Membrane</keyword>
<feature type="region of interest" description="Disordered" evidence="1">
    <location>
        <begin position="70"/>
        <end position="117"/>
    </location>
</feature>
<keyword evidence="2" id="KW-0812">Transmembrane</keyword>
<accession>A0ABV5LUM8</accession>
<evidence type="ECO:0000313" key="3">
    <source>
        <dbReference type="EMBL" id="MFB9377787.1"/>
    </source>
</evidence>
<organism evidence="3 4">
    <name type="scientific">Kineococcus gynurae</name>
    <dbReference type="NCBI Taxonomy" id="452979"/>
    <lineage>
        <taxon>Bacteria</taxon>
        <taxon>Bacillati</taxon>
        <taxon>Actinomycetota</taxon>
        <taxon>Actinomycetes</taxon>
        <taxon>Kineosporiales</taxon>
        <taxon>Kineosporiaceae</taxon>
        <taxon>Kineococcus</taxon>
    </lineage>
</organism>
<dbReference type="Proteomes" id="UP001589748">
    <property type="component" value="Unassembled WGS sequence"/>
</dbReference>
<dbReference type="RefSeq" id="WP_380137868.1">
    <property type="nucleotide sequence ID" value="NZ_JBHLUI010000008.1"/>
</dbReference>
<evidence type="ECO:0000256" key="1">
    <source>
        <dbReference type="SAM" id="MobiDB-lite"/>
    </source>
</evidence>
<keyword evidence="4" id="KW-1185">Reference proteome</keyword>
<keyword evidence="2" id="KW-1133">Transmembrane helix</keyword>
<comment type="caution">
    <text evidence="3">The sequence shown here is derived from an EMBL/GenBank/DDBJ whole genome shotgun (WGS) entry which is preliminary data.</text>
</comment>
<sequence>MRSVVQFIFTLSVALLLLGGGLIVGSQVVALVLGRGEWLATVSDTIGPPTFVAASIAGILAFALSYRGGSGHDEDAQEATDATTTGGEPGPRTVEHGAGPDALTPGGSRRPGASPTA</sequence>
<dbReference type="EMBL" id="JBHMDM010000007">
    <property type="protein sequence ID" value="MFB9377787.1"/>
    <property type="molecule type" value="Genomic_DNA"/>
</dbReference>